<dbReference type="RefSeq" id="WP_058492002.1">
    <property type="nucleotide sequence ID" value="NZ_CBCRUR010000002.1"/>
</dbReference>
<feature type="transmembrane region" description="Helical" evidence="1">
    <location>
        <begin position="145"/>
        <end position="168"/>
    </location>
</feature>
<dbReference type="Proteomes" id="UP000054662">
    <property type="component" value="Unassembled WGS sequence"/>
</dbReference>
<feature type="transmembrane region" description="Helical" evidence="1">
    <location>
        <begin position="91"/>
        <end position="111"/>
    </location>
</feature>
<keyword evidence="1" id="KW-1133">Transmembrane helix</keyword>
<accession>A0A0W1AKT9</accession>
<dbReference type="PATRIC" id="fig|45076.6.peg.270"/>
<reference evidence="2 3" key="1">
    <citation type="submission" date="2015-11" db="EMBL/GenBank/DDBJ databases">
        <title>Genomic analysis of 38 Legionella species identifies large and diverse effector repertoires.</title>
        <authorList>
            <person name="Burstein D."/>
            <person name="Amaro F."/>
            <person name="Zusman T."/>
            <person name="Lifshitz Z."/>
            <person name="Cohen O."/>
            <person name="Gilbert J.A."/>
            <person name="Pupko T."/>
            <person name="Shuman H.A."/>
            <person name="Segal G."/>
        </authorList>
    </citation>
    <scope>NUCLEOTIDE SEQUENCE [LARGE SCALE GENOMIC DNA]</scope>
    <source>
        <strain evidence="2 3">ATCC 49508</strain>
    </source>
</reference>
<evidence type="ECO:0000313" key="3">
    <source>
        <dbReference type="Proteomes" id="UP000054662"/>
    </source>
</evidence>
<comment type="caution">
    <text evidence="2">The sequence shown here is derived from an EMBL/GenBank/DDBJ whole genome shotgun (WGS) entry which is preliminary data.</text>
</comment>
<dbReference type="OrthoDB" id="5653161at2"/>
<dbReference type="AlphaFoldDB" id="A0A0W1AKT9"/>
<feature type="transmembrane region" description="Helical" evidence="1">
    <location>
        <begin position="27"/>
        <end position="44"/>
    </location>
</feature>
<keyword evidence="3" id="KW-1185">Reference proteome</keyword>
<feature type="transmembrane region" description="Helical" evidence="1">
    <location>
        <begin position="5"/>
        <end position="21"/>
    </location>
</feature>
<dbReference type="EMBL" id="LNZC01000002">
    <property type="protein sequence ID" value="KTD81943.1"/>
    <property type="molecule type" value="Genomic_DNA"/>
</dbReference>
<dbReference type="InterPro" id="IPR021306">
    <property type="entry name" value="DUF2878"/>
</dbReference>
<gene>
    <name evidence="2" type="ORF">Lwor_0246</name>
</gene>
<evidence type="ECO:0000313" key="2">
    <source>
        <dbReference type="EMBL" id="KTD81943.1"/>
    </source>
</evidence>
<feature type="transmembrane region" description="Helical" evidence="1">
    <location>
        <begin position="56"/>
        <end position="79"/>
    </location>
</feature>
<organism evidence="2 3">
    <name type="scientific">Legionella worsleiensis</name>
    <dbReference type="NCBI Taxonomy" id="45076"/>
    <lineage>
        <taxon>Bacteria</taxon>
        <taxon>Pseudomonadati</taxon>
        <taxon>Pseudomonadota</taxon>
        <taxon>Gammaproteobacteria</taxon>
        <taxon>Legionellales</taxon>
        <taxon>Legionellaceae</taxon>
        <taxon>Legionella</taxon>
    </lineage>
</organism>
<dbReference type="STRING" id="45076.Lwor_0246"/>
<evidence type="ECO:0000256" key="1">
    <source>
        <dbReference type="SAM" id="Phobius"/>
    </source>
</evidence>
<keyword evidence="1" id="KW-0812">Transmembrane</keyword>
<feature type="transmembrane region" description="Helical" evidence="1">
    <location>
        <begin position="118"/>
        <end position="139"/>
    </location>
</feature>
<protein>
    <recommendedName>
        <fullName evidence="4">DUF2878 domain-containing protein</fullName>
    </recommendedName>
</protein>
<sequence length="183" mass="20816">MNKLFIIITYYIVWFGSLILAAHQHPWMALLLSLIISGIQLYFWCDLPKVKHPQYFIFSLSFVGFLCDSLFNLTSLISFQANPFAPYFAPPWMLGLWVNFSVLCIGLADMLSQLRSYLWFFALIGFPVAYLGGAGFHVAQFPQGFISLVILGCTWMVLFPMVCLNVLFTSINPTIKDKNDNCS</sequence>
<evidence type="ECO:0008006" key="4">
    <source>
        <dbReference type="Google" id="ProtNLM"/>
    </source>
</evidence>
<name>A0A0W1AKT9_9GAMM</name>
<proteinExistence type="predicted"/>
<keyword evidence="1" id="KW-0472">Membrane</keyword>
<dbReference type="Pfam" id="PF11086">
    <property type="entry name" value="DUF2878"/>
    <property type="match status" value="1"/>
</dbReference>